<sequence>MQPSFDRYGTWPPASPVVVSVPHAGREYPAALIDALRVPVASLRSLEDRRVDAVALAACGVETMLIQRRARAWIDLNRSEDERDPRVDAGAPPLPAVPSAKLRSGLGLVPRRAGGVGDIWRGRFSGAAITQRLVEDHRPYHAALDKALTAAQARFGAAVLLDLHSMPSLGRMQPRIVIGDRFGSAAGSRFTARVESAVAATGLPHGLNTPYPGGFVTQAHGRPALGIHAVQLEIDRSLYLDARLDDVGPGLSVVVAMVRAVIDALADEALAQPLALAAE</sequence>
<gene>
    <name evidence="1" type="ORF">ILT43_05270</name>
</gene>
<keyword evidence="2" id="KW-1185">Reference proteome</keyword>
<name>A0ABS2D4H0_9SPHN</name>
<dbReference type="SUPFAM" id="SSF53187">
    <property type="entry name" value="Zn-dependent exopeptidases"/>
    <property type="match status" value="1"/>
</dbReference>
<dbReference type="Pfam" id="PF05013">
    <property type="entry name" value="FGase"/>
    <property type="match status" value="1"/>
</dbReference>
<proteinExistence type="predicted"/>
<organism evidence="1 2">
    <name type="scientific">Sphingomonas longa</name>
    <dbReference type="NCBI Taxonomy" id="2778730"/>
    <lineage>
        <taxon>Bacteria</taxon>
        <taxon>Pseudomonadati</taxon>
        <taxon>Pseudomonadota</taxon>
        <taxon>Alphaproteobacteria</taxon>
        <taxon>Sphingomonadales</taxon>
        <taxon>Sphingomonadaceae</taxon>
        <taxon>Sphingomonas</taxon>
    </lineage>
</organism>
<evidence type="ECO:0000313" key="1">
    <source>
        <dbReference type="EMBL" id="MBM6575773.1"/>
    </source>
</evidence>
<dbReference type="EMBL" id="JAFEMC010000001">
    <property type="protein sequence ID" value="MBM6575773.1"/>
    <property type="molecule type" value="Genomic_DNA"/>
</dbReference>
<dbReference type="RefSeq" id="WP_204195882.1">
    <property type="nucleotide sequence ID" value="NZ_JAFEMC010000001.1"/>
</dbReference>
<dbReference type="Proteomes" id="UP000763641">
    <property type="component" value="Unassembled WGS sequence"/>
</dbReference>
<dbReference type="InterPro" id="IPR007709">
    <property type="entry name" value="N-FG_amidohydro"/>
</dbReference>
<protein>
    <submittedName>
        <fullName evidence="1">N-formylglutamate amidohydrolase</fullName>
    </submittedName>
</protein>
<dbReference type="Gene3D" id="3.40.630.40">
    <property type="entry name" value="Zn-dependent exopeptidases"/>
    <property type="match status" value="1"/>
</dbReference>
<reference evidence="1 2" key="1">
    <citation type="submission" date="2020-12" db="EMBL/GenBank/DDBJ databases">
        <title>Sphingomonas sp.</title>
        <authorList>
            <person name="Kim M.K."/>
        </authorList>
    </citation>
    <scope>NUCLEOTIDE SEQUENCE [LARGE SCALE GENOMIC DNA]</scope>
    <source>
        <strain evidence="1 2">BT552</strain>
    </source>
</reference>
<evidence type="ECO:0000313" key="2">
    <source>
        <dbReference type="Proteomes" id="UP000763641"/>
    </source>
</evidence>
<accession>A0ABS2D4H0</accession>
<comment type="caution">
    <text evidence="1">The sequence shown here is derived from an EMBL/GenBank/DDBJ whole genome shotgun (WGS) entry which is preliminary data.</text>
</comment>